<comment type="similarity">
    <text evidence="2 11">Belongs to the FPP/GGPP synthase family.</text>
</comment>
<dbReference type="PROSITE" id="PS00444">
    <property type="entry name" value="POLYPRENYL_SYNTHASE_2"/>
    <property type="match status" value="1"/>
</dbReference>
<evidence type="ECO:0000256" key="4">
    <source>
        <dbReference type="ARBA" id="ARBA00022723"/>
    </source>
</evidence>
<protein>
    <recommendedName>
        <fullName evidence="10">Heptaprenyl diphosphate synthase component 2</fullName>
        <ecNumber evidence="9">2.5.1.30</ecNumber>
    </recommendedName>
</protein>
<comment type="subunit">
    <text evidence="8">Heterodimer of component I and II.</text>
</comment>
<dbReference type="InterPro" id="IPR033749">
    <property type="entry name" value="Polyprenyl_synt_CS"/>
</dbReference>
<comment type="caution">
    <text evidence="12">The sequence shown here is derived from an EMBL/GenBank/DDBJ whole genome shotgun (WGS) entry which is preliminary data.</text>
</comment>
<evidence type="ECO:0000256" key="10">
    <source>
        <dbReference type="ARBA" id="ARBA00070472"/>
    </source>
</evidence>
<dbReference type="InterPro" id="IPR014119">
    <property type="entry name" value="GerC3_HepT"/>
</dbReference>
<dbReference type="OrthoDB" id="9805316at2"/>
<evidence type="ECO:0000256" key="1">
    <source>
        <dbReference type="ARBA" id="ARBA00001946"/>
    </source>
</evidence>
<sequence>MEKMKLKLLYSDLKSDIDIIEKELEKAVNSSSCLINDASLHLLQAGGKRIRPIFVLLGAKFGEYDIEKMKDVAVPVELIHMASLVHDDVIDDSNMRRGRPTVKSQWNNRVAMYTGDFIFARALEYITKLEDPLVHQILARTMVEICNGEVIQIEDKFRLDQGLKDYFRRIKRKTALLISSSCELGAVAAGVDPKTVRHLKRFGYFVGMSFQIIDDVLDIMATDKELGKPAGSDLLQGNITLPILMLKDDPEMKPYLTKVFAGTLTEKERQNMLQYVRKSDAIEQANKMSDKYLKKALQEIDALPKHPVKKKLRDVALFMGKRKF</sequence>
<dbReference type="PROSITE" id="PS00723">
    <property type="entry name" value="POLYPRENYL_SYNTHASE_1"/>
    <property type="match status" value="1"/>
</dbReference>
<dbReference type="InterPro" id="IPR008949">
    <property type="entry name" value="Isoprenoid_synthase_dom_sf"/>
</dbReference>
<dbReference type="PATRIC" id="fig|582475.4.peg.2326"/>
<evidence type="ECO:0000256" key="5">
    <source>
        <dbReference type="ARBA" id="ARBA00022842"/>
    </source>
</evidence>
<evidence type="ECO:0000256" key="11">
    <source>
        <dbReference type="RuleBase" id="RU004466"/>
    </source>
</evidence>
<dbReference type="EMBL" id="LFXJ01000005">
    <property type="protein sequence ID" value="KMY33051.1"/>
    <property type="molecule type" value="Genomic_DNA"/>
</dbReference>
<comment type="cofactor">
    <cofactor evidence="1">
        <name>Mg(2+)</name>
        <dbReference type="ChEBI" id="CHEBI:18420"/>
    </cofactor>
</comment>
<accession>A0A0K9FFZ7</accession>
<proteinExistence type="inferred from homology"/>
<dbReference type="InterPro" id="IPR000092">
    <property type="entry name" value="Polyprenyl_synt"/>
</dbReference>
<gene>
    <name evidence="12" type="ORF">ACZ11_13350</name>
</gene>
<dbReference type="Proteomes" id="UP000037326">
    <property type="component" value="Unassembled WGS sequence"/>
</dbReference>
<dbReference type="FunFam" id="1.10.600.10:FF:000014">
    <property type="entry name" value="Heptaprenyl diphosphate synthase component II"/>
    <property type="match status" value="1"/>
</dbReference>
<organism evidence="12 13">
    <name type="scientific">Lysinibacillus xylanilyticus</name>
    <dbReference type="NCBI Taxonomy" id="582475"/>
    <lineage>
        <taxon>Bacteria</taxon>
        <taxon>Bacillati</taxon>
        <taxon>Bacillota</taxon>
        <taxon>Bacilli</taxon>
        <taxon>Bacillales</taxon>
        <taxon>Bacillaceae</taxon>
        <taxon>Lysinibacillus</taxon>
    </lineage>
</organism>
<keyword evidence="4" id="KW-0479">Metal-binding</keyword>
<dbReference type="AlphaFoldDB" id="A0A0K9FFZ7"/>
<keyword evidence="3 11" id="KW-0808">Transferase</keyword>
<dbReference type="EC" id="2.5.1.30" evidence="9"/>
<dbReference type="NCBIfam" id="TIGR02748">
    <property type="entry name" value="GerC3_HepT"/>
    <property type="match status" value="1"/>
</dbReference>
<evidence type="ECO:0000256" key="3">
    <source>
        <dbReference type="ARBA" id="ARBA00022679"/>
    </source>
</evidence>
<evidence type="ECO:0000256" key="7">
    <source>
        <dbReference type="ARBA" id="ARBA00055604"/>
    </source>
</evidence>
<dbReference type="GO" id="GO:0046872">
    <property type="term" value="F:metal ion binding"/>
    <property type="evidence" value="ECO:0007669"/>
    <property type="project" value="UniProtKB-KW"/>
</dbReference>
<dbReference type="GeneID" id="96599216"/>
<evidence type="ECO:0000313" key="13">
    <source>
        <dbReference type="Proteomes" id="UP000037326"/>
    </source>
</evidence>
<dbReference type="RefSeq" id="WP_049666792.1">
    <property type="nucleotide sequence ID" value="NZ_LFXJ01000005.1"/>
</dbReference>
<evidence type="ECO:0000256" key="2">
    <source>
        <dbReference type="ARBA" id="ARBA00006706"/>
    </source>
</evidence>
<dbReference type="SFLD" id="SFLDS00005">
    <property type="entry name" value="Isoprenoid_Synthase_Type_I"/>
    <property type="match status" value="1"/>
</dbReference>
<comment type="function">
    <text evidence="7">Supplies heptaprenyl diphosphate, the precursor for the side chain of the isoprenoid quinone menaquinone-7 (MQ-7).</text>
</comment>
<keyword evidence="5" id="KW-0460">Magnesium</keyword>
<dbReference type="CDD" id="cd00685">
    <property type="entry name" value="Trans_IPPS_HT"/>
    <property type="match status" value="1"/>
</dbReference>
<dbReference type="GO" id="GO:0008299">
    <property type="term" value="P:isoprenoid biosynthetic process"/>
    <property type="evidence" value="ECO:0007669"/>
    <property type="project" value="InterPro"/>
</dbReference>
<reference evidence="13" key="1">
    <citation type="submission" date="2015-07" db="EMBL/GenBank/DDBJ databases">
        <authorList>
            <consortium name="Consortium for Microbial Forensics and Genomics (microFORGE)"/>
            <person name="Knight B.M."/>
            <person name="Roberts D.P."/>
            <person name="Lin D."/>
            <person name="Hari K."/>
            <person name="Fletcher J."/>
            <person name="Melcher U."/>
            <person name="Blagden T."/>
            <person name="Winegar R.A."/>
        </authorList>
    </citation>
    <scope>NUCLEOTIDE SEQUENCE [LARGE SCALE GENOMIC DNA]</scope>
    <source>
        <strain evidence="13">DSM 23493</strain>
    </source>
</reference>
<dbReference type="SUPFAM" id="SSF48576">
    <property type="entry name" value="Terpenoid synthases"/>
    <property type="match status" value="1"/>
</dbReference>
<dbReference type="GO" id="GO:0000010">
    <property type="term" value="F:heptaprenyl diphosphate synthase activity"/>
    <property type="evidence" value="ECO:0007669"/>
    <property type="project" value="UniProtKB-EC"/>
</dbReference>
<dbReference type="Pfam" id="PF00348">
    <property type="entry name" value="polyprenyl_synt"/>
    <property type="match status" value="1"/>
</dbReference>
<evidence type="ECO:0000256" key="8">
    <source>
        <dbReference type="ARBA" id="ARBA00065985"/>
    </source>
</evidence>
<name>A0A0K9FFZ7_9BACI</name>
<dbReference type="PANTHER" id="PTHR12001:SF69">
    <property type="entry name" value="ALL TRANS-POLYPRENYL-DIPHOSPHATE SYNTHASE PDSS1"/>
    <property type="match status" value="1"/>
</dbReference>
<evidence type="ECO:0000256" key="6">
    <source>
        <dbReference type="ARBA" id="ARBA00050780"/>
    </source>
</evidence>
<dbReference type="PANTHER" id="PTHR12001">
    <property type="entry name" value="GERANYLGERANYL PYROPHOSPHATE SYNTHASE"/>
    <property type="match status" value="1"/>
</dbReference>
<dbReference type="Gene3D" id="1.10.600.10">
    <property type="entry name" value="Farnesyl Diphosphate Synthase"/>
    <property type="match status" value="1"/>
</dbReference>
<evidence type="ECO:0000256" key="9">
    <source>
        <dbReference type="ARBA" id="ARBA00066444"/>
    </source>
</evidence>
<evidence type="ECO:0000313" key="12">
    <source>
        <dbReference type="EMBL" id="KMY33051.1"/>
    </source>
</evidence>
<comment type="catalytic activity">
    <reaction evidence="6">
        <text>4 isopentenyl diphosphate + (2E,6E)-farnesyl diphosphate = all-trans-heptaprenyl diphosphate + 4 diphosphate</text>
        <dbReference type="Rhea" id="RHEA:27794"/>
        <dbReference type="ChEBI" id="CHEBI:33019"/>
        <dbReference type="ChEBI" id="CHEBI:58206"/>
        <dbReference type="ChEBI" id="CHEBI:128769"/>
        <dbReference type="ChEBI" id="CHEBI:175763"/>
        <dbReference type="EC" id="2.5.1.30"/>
    </reaction>
</comment>